<reference evidence="1 2" key="1">
    <citation type="journal article" date="2008" name="Arch. Virol.">
        <title>Complete nucleotide sequence of a putative new cytorhabdovirus infecting lettuce.</title>
        <authorList>
            <person name="Heim F."/>
            <person name="Lot H."/>
            <person name="Delecolle B."/>
            <person name="Bassler A."/>
            <person name="Krczal G."/>
            <person name="Wetzel T."/>
        </authorList>
    </citation>
    <scope>NUCLEOTIDE SEQUENCE [LARGE SCALE GENOMIC DNA]</scope>
</reference>
<proteinExistence type="predicted"/>
<dbReference type="KEGG" id="vg:7042990"/>
<organism evidence="1 2">
    <name type="scientific">Lettuce yellow mottle virus</name>
    <dbReference type="NCBI Taxonomy" id="471285"/>
    <lineage>
        <taxon>Viruses</taxon>
        <taxon>Riboviria</taxon>
        <taxon>Orthornavirae</taxon>
        <taxon>Negarnaviricota</taxon>
        <taxon>Haploviricotina</taxon>
        <taxon>Monjiviricetes</taxon>
        <taxon>Mononegavirales</taxon>
        <taxon>Rhabdoviridae</taxon>
        <taxon>Betarhabdovirinae</taxon>
        <taxon>Alphacytorhabdovirus</taxon>
        <taxon>Alphacytorhabdovirus lactumaculante</taxon>
        <taxon>Cytorhabdovirus lactucamaculante</taxon>
    </lineage>
</organism>
<name>B1NNZ3_9RHAB</name>
<dbReference type="Proteomes" id="UP000145747">
    <property type="component" value="Segment"/>
</dbReference>
<dbReference type="GeneID" id="7042990"/>
<accession>B1NNZ3</accession>
<dbReference type="OrthoDB" id="33957at10239"/>
<protein>
    <submittedName>
        <fullName evidence="1">M protein</fullName>
    </submittedName>
</protein>
<keyword evidence="2" id="KW-1185">Reference proteome</keyword>
<evidence type="ECO:0000313" key="2">
    <source>
        <dbReference type="Proteomes" id="UP000145747"/>
    </source>
</evidence>
<dbReference type="RefSeq" id="YP_002308374.1">
    <property type="nucleotide sequence ID" value="NC_011532.1"/>
</dbReference>
<evidence type="ECO:0000313" key="1">
    <source>
        <dbReference type="EMBL" id="ABV56127.1"/>
    </source>
</evidence>
<dbReference type="EMBL" id="EF687738">
    <property type="protein sequence ID" value="ABV56127.1"/>
    <property type="molecule type" value="Viral_cRNA"/>
</dbReference>
<sequence>MTAMYWYRMTFNDTVWYFDHYDKGSGDMCTTLMSKLWNSGITELIKDETGLLEILSNLQSKGYIDQVTYFVNSDLFGPGTPRSELLFPREVFFPSTHKLSPGKTNLTLSPRLVSANECRYVFSGIVNIGISEVANEDIPRMKEAKGGSFVGCLDNNPFGLLLTKITPPVSPPKGK</sequence>